<evidence type="ECO:0000256" key="13">
    <source>
        <dbReference type="ARBA" id="ARBA00025185"/>
    </source>
</evidence>
<evidence type="ECO:0000259" key="15">
    <source>
        <dbReference type="PROSITE" id="PS50944"/>
    </source>
</evidence>
<comment type="caution">
    <text evidence="16">The sequence shown here is derived from an EMBL/GenBank/DDBJ whole genome shotgun (WGS) entry which is preliminary data.</text>
</comment>
<dbReference type="SMART" id="SM00529">
    <property type="entry name" value="HTH_DTXR"/>
    <property type="match status" value="1"/>
</dbReference>
<evidence type="ECO:0000256" key="8">
    <source>
        <dbReference type="ARBA" id="ARBA00023015"/>
    </source>
</evidence>
<keyword evidence="10" id="KW-0010">Activator</keyword>
<keyword evidence="12" id="KW-0464">Manganese</keyword>
<comment type="subunit">
    <text evidence="3">Homodimer.</text>
</comment>
<evidence type="ECO:0000256" key="12">
    <source>
        <dbReference type="ARBA" id="ARBA00023211"/>
    </source>
</evidence>
<evidence type="ECO:0000256" key="3">
    <source>
        <dbReference type="ARBA" id="ARBA00011738"/>
    </source>
</evidence>
<dbReference type="SUPFAM" id="SSF50037">
    <property type="entry name" value="C-terminal domain of transcriptional repressors"/>
    <property type="match status" value="1"/>
</dbReference>
<dbReference type="InterPro" id="IPR007167">
    <property type="entry name" value="Fe-transptr_FeoA-like"/>
</dbReference>
<organism evidence="16 17">
    <name type="scientific">Gaopeijia maritima</name>
    <dbReference type="NCBI Taxonomy" id="3119007"/>
    <lineage>
        <taxon>Bacteria</taxon>
        <taxon>Pseudomonadati</taxon>
        <taxon>Gemmatimonadota</taxon>
        <taxon>Longimicrobiia</taxon>
        <taxon>Gaopeijiales</taxon>
        <taxon>Gaopeijiaceae</taxon>
        <taxon>Gaopeijia</taxon>
    </lineage>
</organism>
<accession>A0ABU9E9I5</accession>
<evidence type="ECO:0000256" key="6">
    <source>
        <dbReference type="ARBA" id="ARBA00022491"/>
    </source>
</evidence>
<dbReference type="SUPFAM" id="SSF47979">
    <property type="entry name" value="Iron-dependent repressor protein, dimerization domain"/>
    <property type="match status" value="1"/>
</dbReference>
<dbReference type="Proteomes" id="UP001484239">
    <property type="component" value="Unassembled WGS sequence"/>
</dbReference>
<dbReference type="InterPro" id="IPR008988">
    <property type="entry name" value="Transcriptional_repressor_C"/>
</dbReference>
<comment type="function">
    <text evidence="13">In the presence of manganese, represses expression of mntH and mntS. Up-regulates expression of mntP.</text>
</comment>
<dbReference type="InterPro" id="IPR050536">
    <property type="entry name" value="DtxR_MntR_Metal-Reg"/>
</dbReference>
<evidence type="ECO:0000313" key="16">
    <source>
        <dbReference type="EMBL" id="MEK9501406.1"/>
    </source>
</evidence>
<feature type="domain" description="HTH dtxR-type" evidence="15">
    <location>
        <begin position="8"/>
        <end position="69"/>
    </location>
</feature>
<comment type="similarity">
    <text evidence="2">Belongs to the DtxR/MntR family.</text>
</comment>
<dbReference type="InterPro" id="IPR036388">
    <property type="entry name" value="WH-like_DNA-bd_sf"/>
</dbReference>
<keyword evidence="5" id="KW-0963">Cytoplasm</keyword>
<evidence type="ECO:0000313" key="17">
    <source>
        <dbReference type="Proteomes" id="UP001484239"/>
    </source>
</evidence>
<keyword evidence="11" id="KW-0804">Transcription</keyword>
<proteinExistence type="inferred from homology"/>
<dbReference type="InterPro" id="IPR036390">
    <property type="entry name" value="WH_DNA-bd_sf"/>
</dbReference>
<evidence type="ECO:0000256" key="10">
    <source>
        <dbReference type="ARBA" id="ARBA00023159"/>
    </source>
</evidence>
<comment type="subcellular location">
    <subcellularLocation>
        <location evidence="1">Cytoplasm</location>
    </subcellularLocation>
</comment>
<dbReference type="Gene3D" id="2.30.30.90">
    <property type="match status" value="1"/>
</dbReference>
<evidence type="ECO:0000256" key="4">
    <source>
        <dbReference type="ARBA" id="ARBA00022386"/>
    </source>
</evidence>
<dbReference type="EMBL" id="JBBHLI010000005">
    <property type="protein sequence ID" value="MEK9501406.1"/>
    <property type="molecule type" value="Genomic_DNA"/>
</dbReference>
<reference evidence="16 17" key="1">
    <citation type="submission" date="2024-02" db="EMBL/GenBank/DDBJ databases">
        <title>A novel Gemmatimonadota bacterium.</title>
        <authorList>
            <person name="Du Z.-J."/>
            <person name="Ye Y.-Q."/>
        </authorList>
    </citation>
    <scope>NUCLEOTIDE SEQUENCE [LARGE SCALE GENOMIC DNA]</scope>
    <source>
        <strain evidence="16 17">DH-20</strain>
    </source>
</reference>
<dbReference type="PANTHER" id="PTHR33238:SF11">
    <property type="entry name" value="TRANSCRIPTIONAL REGULATOR MNTR"/>
    <property type="match status" value="1"/>
</dbReference>
<keyword evidence="17" id="KW-1185">Reference proteome</keyword>
<keyword evidence="7" id="KW-0408">Iron</keyword>
<evidence type="ECO:0000256" key="1">
    <source>
        <dbReference type="ARBA" id="ARBA00004496"/>
    </source>
</evidence>
<dbReference type="Gene3D" id="1.10.60.10">
    <property type="entry name" value="Iron dependent repressor, metal binding and dimerisation domain"/>
    <property type="match status" value="1"/>
</dbReference>
<evidence type="ECO:0000256" key="11">
    <source>
        <dbReference type="ARBA" id="ARBA00023163"/>
    </source>
</evidence>
<keyword evidence="8" id="KW-0805">Transcription regulation</keyword>
<dbReference type="SUPFAM" id="SSF46785">
    <property type="entry name" value="Winged helix' DNA-binding domain"/>
    <property type="match status" value="1"/>
</dbReference>
<dbReference type="Pfam" id="PF02742">
    <property type="entry name" value="Fe_dep_repr_C"/>
    <property type="match status" value="1"/>
</dbReference>
<keyword evidence="9" id="KW-0238">DNA-binding</keyword>
<evidence type="ECO:0000256" key="14">
    <source>
        <dbReference type="ARBA" id="ARBA00032593"/>
    </source>
</evidence>
<evidence type="ECO:0000256" key="5">
    <source>
        <dbReference type="ARBA" id="ARBA00022490"/>
    </source>
</evidence>
<dbReference type="InterPro" id="IPR001367">
    <property type="entry name" value="Fe_dep_repressor"/>
</dbReference>
<dbReference type="RefSeq" id="WP_405275799.1">
    <property type="nucleotide sequence ID" value="NZ_CP144380.1"/>
</dbReference>
<keyword evidence="6" id="KW-0678">Repressor</keyword>
<name>A0ABU9E9I5_9BACT</name>
<dbReference type="Pfam" id="PF01325">
    <property type="entry name" value="Fe_dep_repress"/>
    <property type="match status" value="1"/>
</dbReference>
<evidence type="ECO:0000256" key="9">
    <source>
        <dbReference type="ARBA" id="ARBA00023125"/>
    </source>
</evidence>
<dbReference type="InterPro" id="IPR036421">
    <property type="entry name" value="Fe_dep_repressor_sf"/>
</dbReference>
<sequence length="228" mass="24345">MPGSPHRLSPSVEDYLKAVFALTRREEAASTSALAEALAVQPSSVTGMVKRLAGEGLLEHVPYRGVSLTAVGQREALRILRRHRVLETYLTERLGFAWDDVHDEAERLEHAASDRLIEAMAAALGHPSHDPHGAPIPTASGEIEVMDLPTLAQCAPGDTVTVRAVPDEDGEALRAMESRGVGPGVMVTVGPPPADGEGMVLRVDGDERPLAVAREVAHRILVARDDTP</sequence>
<dbReference type="InterPro" id="IPR022689">
    <property type="entry name" value="Iron_dep_repressor"/>
</dbReference>
<evidence type="ECO:0000256" key="7">
    <source>
        <dbReference type="ARBA" id="ARBA00023004"/>
    </source>
</evidence>
<dbReference type="PANTHER" id="PTHR33238">
    <property type="entry name" value="IRON (METAL) DEPENDENT REPRESSOR, DTXR FAMILY"/>
    <property type="match status" value="1"/>
</dbReference>
<dbReference type="SMART" id="SM00899">
    <property type="entry name" value="FeoA"/>
    <property type="match status" value="1"/>
</dbReference>
<gene>
    <name evidence="16" type="ORF">WI372_10500</name>
</gene>
<evidence type="ECO:0000256" key="2">
    <source>
        <dbReference type="ARBA" id="ARBA00007871"/>
    </source>
</evidence>
<dbReference type="Pfam" id="PF04023">
    <property type="entry name" value="FeoA"/>
    <property type="match status" value="1"/>
</dbReference>
<dbReference type="InterPro" id="IPR038157">
    <property type="entry name" value="FeoA_core_dom"/>
</dbReference>
<protein>
    <recommendedName>
        <fullName evidence="4">Transcriptional regulator MntR</fullName>
    </recommendedName>
    <alternativeName>
        <fullName evidence="14">Manganese transport regulator</fullName>
    </alternativeName>
</protein>
<dbReference type="InterPro" id="IPR022687">
    <property type="entry name" value="HTH_DTXR"/>
</dbReference>
<dbReference type="PROSITE" id="PS50944">
    <property type="entry name" value="HTH_DTXR"/>
    <property type="match status" value="1"/>
</dbReference>
<dbReference type="Gene3D" id="1.10.10.10">
    <property type="entry name" value="Winged helix-like DNA-binding domain superfamily/Winged helix DNA-binding domain"/>
    <property type="match status" value="1"/>
</dbReference>